<dbReference type="InterPro" id="IPR001283">
    <property type="entry name" value="CRISP-related"/>
</dbReference>
<dbReference type="PRINTS" id="PR00838">
    <property type="entry name" value="V5ALLERGEN"/>
</dbReference>
<organism evidence="5">
    <name type="scientific">Arabidopsis lyrata subsp. lyrata</name>
    <name type="common">Lyre-leaved rock-cress</name>
    <dbReference type="NCBI Taxonomy" id="81972"/>
    <lineage>
        <taxon>Eukaryota</taxon>
        <taxon>Viridiplantae</taxon>
        <taxon>Streptophyta</taxon>
        <taxon>Embryophyta</taxon>
        <taxon>Tracheophyta</taxon>
        <taxon>Spermatophyta</taxon>
        <taxon>Magnoliopsida</taxon>
        <taxon>eudicotyledons</taxon>
        <taxon>Gunneridae</taxon>
        <taxon>Pentapetalae</taxon>
        <taxon>rosids</taxon>
        <taxon>malvids</taxon>
        <taxon>Brassicales</taxon>
        <taxon>Brassicaceae</taxon>
        <taxon>Camelineae</taxon>
        <taxon>Arabidopsis</taxon>
    </lineage>
</organism>
<dbReference type="InterPro" id="IPR035940">
    <property type="entry name" value="CAP_sf"/>
</dbReference>
<evidence type="ECO:0000256" key="1">
    <source>
        <dbReference type="ARBA" id="ARBA00003143"/>
    </source>
</evidence>
<dbReference type="PRINTS" id="PR00837">
    <property type="entry name" value="V5TPXLIKE"/>
</dbReference>
<keyword evidence="2" id="KW-0611">Plant defense</keyword>
<dbReference type="HOGENOM" id="CLU_035730_8_4_1"/>
<name>D7KE43_ARALL</name>
<gene>
    <name evidence="4" type="ORF">ARALYDRAFT_681936</name>
</gene>
<dbReference type="EMBL" id="GL348713">
    <property type="protein sequence ID" value="EFH70435.1"/>
    <property type="molecule type" value="Genomic_DNA"/>
</dbReference>
<proteinExistence type="predicted"/>
<reference evidence="5" key="1">
    <citation type="journal article" date="2011" name="Nat. Genet.">
        <title>The Arabidopsis lyrata genome sequence and the basis of rapid genome size change.</title>
        <authorList>
            <person name="Hu T.T."/>
            <person name="Pattyn P."/>
            <person name="Bakker E.G."/>
            <person name="Cao J."/>
            <person name="Cheng J.-F."/>
            <person name="Clark R.M."/>
            <person name="Fahlgren N."/>
            <person name="Fawcett J.A."/>
            <person name="Grimwood J."/>
            <person name="Gundlach H."/>
            <person name="Haberer G."/>
            <person name="Hollister J.D."/>
            <person name="Ossowski S."/>
            <person name="Ottilar R.P."/>
            <person name="Salamov A.A."/>
            <person name="Schneeberger K."/>
            <person name="Spannagl M."/>
            <person name="Wang X."/>
            <person name="Yang L."/>
            <person name="Nasrallah M.E."/>
            <person name="Bergelson J."/>
            <person name="Carrington J.C."/>
            <person name="Gaut B.S."/>
            <person name="Schmutz J."/>
            <person name="Mayer K.F.X."/>
            <person name="Van de Peer Y."/>
            <person name="Grigoriev I.V."/>
            <person name="Nordborg M."/>
            <person name="Weigel D."/>
            <person name="Guo Y.-L."/>
        </authorList>
    </citation>
    <scope>NUCLEOTIDE SEQUENCE [LARGE SCALE GENOMIC DNA]</scope>
    <source>
        <strain evidence="5">cv. MN47</strain>
    </source>
</reference>
<dbReference type="CDD" id="cd05381">
    <property type="entry name" value="CAP_PR-1"/>
    <property type="match status" value="1"/>
</dbReference>
<comment type="function">
    <text evidence="1">Probably involved in the defense reaction of plants against pathogens.</text>
</comment>
<dbReference type="FunFam" id="3.40.33.10:FF:000004">
    <property type="entry name" value="CAP, cysteine-rich secretory protein, antigen 5"/>
    <property type="match status" value="1"/>
</dbReference>
<feature type="domain" description="SCP" evidence="3">
    <location>
        <begin position="2"/>
        <end position="117"/>
    </location>
</feature>
<dbReference type="Proteomes" id="UP000008694">
    <property type="component" value="Unassembled WGS sequence"/>
</dbReference>
<accession>D7KE43</accession>
<dbReference type="InterPro" id="IPR014044">
    <property type="entry name" value="CAP_dom"/>
</dbReference>
<keyword evidence="5" id="KW-1185">Reference proteome</keyword>
<keyword evidence="2" id="KW-0568">Pathogenesis-related protein</keyword>
<protein>
    <submittedName>
        <fullName evidence="4">Predicted protein</fullName>
    </submittedName>
</protein>
<dbReference type="Pfam" id="PF00188">
    <property type="entry name" value="CAP"/>
    <property type="match status" value="1"/>
</dbReference>
<dbReference type="Gene3D" id="3.40.33.10">
    <property type="entry name" value="CAP"/>
    <property type="match status" value="1"/>
</dbReference>
<evidence type="ECO:0000313" key="4">
    <source>
        <dbReference type="EMBL" id="EFH70435.1"/>
    </source>
</evidence>
<dbReference type="AlphaFoldDB" id="D7KE43"/>
<dbReference type="SUPFAM" id="SSF55797">
    <property type="entry name" value="PR-1-like"/>
    <property type="match status" value="1"/>
</dbReference>
<dbReference type="eggNOG" id="KOG3017">
    <property type="taxonomic scope" value="Eukaryota"/>
</dbReference>
<evidence type="ECO:0000313" key="5">
    <source>
        <dbReference type="Proteomes" id="UP000008694"/>
    </source>
</evidence>
<evidence type="ECO:0000256" key="2">
    <source>
        <dbReference type="ARBA" id="ARBA00023265"/>
    </source>
</evidence>
<dbReference type="SMART" id="SM00198">
    <property type="entry name" value="SCP"/>
    <property type="match status" value="1"/>
</dbReference>
<dbReference type="InterPro" id="IPR002413">
    <property type="entry name" value="V5_allergen-like"/>
</dbReference>
<sequence>HSQHPRAQVGVPNVVWDTTVATYALNYANSRKVDCSLTNSGGPYGENLARGSSAIFTGVSAVASWVAEKPYYNHTSNSCIGGQQCKHYTQVVWSNSVKIGCARVPCNNGWYFVSCNL</sequence>
<evidence type="ECO:0000259" key="3">
    <source>
        <dbReference type="SMART" id="SM00198"/>
    </source>
</evidence>
<dbReference type="Gramene" id="Al_scaffold_0001_4259">
    <property type="protein sequence ID" value="Al_scaffold_0001_4259"/>
    <property type="gene ID" value="Al_scaffold_0001_4259"/>
</dbReference>
<feature type="non-terminal residue" evidence="4">
    <location>
        <position position="1"/>
    </location>
</feature>
<dbReference type="PANTHER" id="PTHR10334">
    <property type="entry name" value="CYSTEINE-RICH SECRETORY PROTEIN-RELATED"/>
    <property type="match status" value="1"/>
</dbReference>